<evidence type="ECO:0000313" key="3">
    <source>
        <dbReference type="Proteomes" id="UP000024635"/>
    </source>
</evidence>
<organism evidence="2 3">
    <name type="scientific">Ancylostoma ceylanicum</name>
    <dbReference type="NCBI Taxonomy" id="53326"/>
    <lineage>
        <taxon>Eukaryota</taxon>
        <taxon>Metazoa</taxon>
        <taxon>Ecdysozoa</taxon>
        <taxon>Nematoda</taxon>
        <taxon>Chromadorea</taxon>
        <taxon>Rhabditida</taxon>
        <taxon>Rhabditina</taxon>
        <taxon>Rhabditomorpha</taxon>
        <taxon>Strongyloidea</taxon>
        <taxon>Ancylostomatidae</taxon>
        <taxon>Ancylostomatinae</taxon>
        <taxon>Ancylostoma</taxon>
    </lineage>
</organism>
<gene>
    <name evidence="2" type="primary">Acey_s0280.g1212</name>
    <name evidence="2" type="ORF">Y032_0280g1212</name>
</gene>
<reference evidence="3" key="1">
    <citation type="journal article" date="2015" name="Nat. Genet.">
        <title>The genome and transcriptome of the zoonotic hookworm Ancylostoma ceylanicum identify infection-specific gene families.</title>
        <authorList>
            <person name="Schwarz E.M."/>
            <person name="Hu Y."/>
            <person name="Antoshechkin I."/>
            <person name="Miller M.M."/>
            <person name="Sternberg P.W."/>
            <person name="Aroian R.V."/>
        </authorList>
    </citation>
    <scope>NUCLEOTIDE SEQUENCE</scope>
    <source>
        <strain evidence="3">HY135</strain>
    </source>
</reference>
<dbReference type="Proteomes" id="UP000024635">
    <property type="component" value="Unassembled WGS sequence"/>
</dbReference>
<dbReference type="OrthoDB" id="5872271at2759"/>
<evidence type="ECO:0000313" key="2">
    <source>
        <dbReference type="EMBL" id="EYB86347.1"/>
    </source>
</evidence>
<protein>
    <submittedName>
        <fullName evidence="2">Uncharacterized protein</fullName>
    </submittedName>
</protein>
<dbReference type="AlphaFoldDB" id="A0A016S7L4"/>
<name>A0A016S7L4_9BILA</name>
<evidence type="ECO:0000256" key="1">
    <source>
        <dbReference type="SAM" id="MobiDB-lite"/>
    </source>
</evidence>
<sequence length="320" mass="36024">MNMLRYASKRRQQTAILMHAYMEANTPPLQKIKDAFKECLEKNKRLCHVHYAETAQYIACLLAEIGVQFSHYRDPRASGGTAYLNEGDIPYSLVKYLNDAVKVIDEKVVITARDIGQFMNRCLQQYFSEYRFGKKLDPSTLAELKPEELPYSWEEHVVSEVEQLIDIHDREVDVTTLLSAPDPGFLDPPGNDDNGSSSYKDEASTSDAGIVSEEDGIITSVKLEPNTDEPHEDFAELKETDPVLMKQVFTVDGQALLELFRFCPSCGCALREKGGVQLTADGSTPIVHYICGLCSQPTSSLRIWEGRKNNDEKLELEEES</sequence>
<dbReference type="EMBL" id="JARK01001616">
    <property type="protein sequence ID" value="EYB86347.1"/>
    <property type="molecule type" value="Genomic_DNA"/>
</dbReference>
<accession>A0A016S7L4</accession>
<comment type="caution">
    <text evidence="2">The sequence shown here is derived from an EMBL/GenBank/DDBJ whole genome shotgun (WGS) entry which is preliminary data.</text>
</comment>
<keyword evidence="3" id="KW-1185">Reference proteome</keyword>
<proteinExistence type="predicted"/>
<feature type="region of interest" description="Disordered" evidence="1">
    <location>
        <begin position="178"/>
        <end position="211"/>
    </location>
</feature>